<feature type="domain" description="Integrase catalytic" evidence="3">
    <location>
        <begin position="1"/>
        <end position="94"/>
    </location>
</feature>
<name>A0A1Y2K4H0_9PROT</name>
<comment type="caution">
    <text evidence="4">The sequence shown here is derived from an EMBL/GenBank/DDBJ whole genome shotgun (WGS) entry which is preliminary data.</text>
</comment>
<organism evidence="4 5">
    <name type="scientific">Magnetofaba australis IT-1</name>
    <dbReference type="NCBI Taxonomy" id="1434232"/>
    <lineage>
        <taxon>Bacteria</taxon>
        <taxon>Pseudomonadati</taxon>
        <taxon>Pseudomonadota</taxon>
        <taxon>Magnetococcia</taxon>
        <taxon>Magnetococcales</taxon>
        <taxon>Magnetococcaceae</taxon>
        <taxon>Magnetofaba</taxon>
    </lineage>
</organism>
<accession>A0A1Y2K4H0</accession>
<evidence type="ECO:0000313" key="4">
    <source>
        <dbReference type="EMBL" id="OSM04240.1"/>
    </source>
</evidence>
<dbReference type="InterPro" id="IPR012337">
    <property type="entry name" value="RNaseH-like_sf"/>
</dbReference>
<evidence type="ECO:0000313" key="5">
    <source>
        <dbReference type="Proteomes" id="UP000194003"/>
    </source>
</evidence>
<gene>
    <name evidence="4" type="ORF">MAIT1_04106</name>
</gene>
<protein>
    <submittedName>
        <fullName evidence="4">Putative transposase</fullName>
    </submittedName>
</protein>
<sequence>MPQNLLQQNFTATATNQKYVSDITYLWTDEVWLYLAVVIDLFSRTVIRWSMSKRINAKLTCDALQMALWKRRIATGVVVYSDRGSQYCSGAHQN</sequence>
<dbReference type="InterPro" id="IPR050900">
    <property type="entry name" value="Transposase_IS3/IS150/IS904"/>
</dbReference>
<dbReference type="GO" id="GO:0015074">
    <property type="term" value="P:DNA integration"/>
    <property type="evidence" value="ECO:0007669"/>
    <property type="project" value="InterPro"/>
</dbReference>
<dbReference type="AlphaFoldDB" id="A0A1Y2K4H0"/>
<dbReference type="SUPFAM" id="SSF53098">
    <property type="entry name" value="Ribonuclease H-like"/>
    <property type="match status" value="1"/>
</dbReference>
<dbReference type="EMBL" id="LVJN01000019">
    <property type="protein sequence ID" value="OSM04240.1"/>
    <property type="molecule type" value="Genomic_DNA"/>
</dbReference>
<evidence type="ECO:0000256" key="2">
    <source>
        <dbReference type="ARBA" id="ARBA00043964"/>
    </source>
</evidence>
<reference evidence="4 5" key="1">
    <citation type="journal article" date="2016" name="BMC Genomics">
        <title>Combined genomic and structural analyses of a cultured magnetotactic bacterium reveals its niche adaptation to a dynamic environment.</title>
        <authorList>
            <person name="Araujo A.C."/>
            <person name="Morillo V."/>
            <person name="Cypriano J."/>
            <person name="Teixeira L.C."/>
            <person name="Leao P."/>
            <person name="Lyra S."/>
            <person name="Almeida L.G."/>
            <person name="Bazylinski D.A."/>
            <person name="Vasconcellos A.T."/>
            <person name="Abreu F."/>
            <person name="Lins U."/>
        </authorList>
    </citation>
    <scope>NUCLEOTIDE SEQUENCE [LARGE SCALE GENOMIC DNA]</scope>
    <source>
        <strain evidence="4 5">IT-1</strain>
    </source>
</reference>
<proteinExistence type="inferred from homology"/>
<dbReference type="STRING" id="1434232.MAIT1_04106"/>
<dbReference type="Gene3D" id="3.30.420.10">
    <property type="entry name" value="Ribonuclease H-like superfamily/Ribonuclease H"/>
    <property type="match status" value="1"/>
</dbReference>
<dbReference type="PANTHER" id="PTHR46889:SF6">
    <property type="entry name" value="TRANSPOSASE INSF FOR INSERTION SEQUENCE IS3B"/>
    <property type="match status" value="1"/>
</dbReference>
<dbReference type="InterPro" id="IPR001584">
    <property type="entry name" value="Integrase_cat-core"/>
</dbReference>
<comment type="similarity">
    <text evidence="2">Belongs to the transposase IS3/IS150/IS904 family.</text>
</comment>
<dbReference type="OrthoDB" id="9803878at2"/>
<evidence type="ECO:0000259" key="3">
    <source>
        <dbReference type="PROSITE" id="PS50994"/>
    </source>
</evidence>
<dbReference type="InterPro" id="IPR036397">
    <property type="entry name" value="RNaseH_sf"/>
</dbReference>
<dbReference type="PROSITE" id="PS50994">
    <property type="entry name" value="INTEGRASE"/>
    <property type="match status" value="1"/>
</dbReference>
<evidence type="ECO:0000256" key="1">
    <source>
        <dbReference type="ARBA" id="ARBA00037276"/>
    </source>
</evidence>
<dbReference type="PANTHER" id="PTHR46889">
    <property type="entry name" value="TRANSPOSASE INSF FOR INSERTION SEQUENCE IS3B-RELATED"/>
    <property type="match status" value="1"/>
</dbReference>
<comment type="function">
    <text evidence="1">Involved in the transposition of the insertion sequence IS3.</text>
</comment>
<dbReference type="Pfam" id="PF00665">
    <property type="entry name" value="rve"/>
    <property type="match status" value="1"/>
</dbReference>
<keyword evidence="5" id="KW-1185">Reference proteome</keyword>
<dbReference type="Proteomes" id="UP000194003">
    <property type="component" value="Unassembled WGS sequence"/>
</dbReference>
<dbReference type="GO" id="GO:0003676">
    <property type="term" value="F:nucleic acid binding"/>
    <property type="evidence" value="ECO:0007669"/>
    <property type="project" value="InterPro"/>
</dbReference>